<dbReference type="OrthoDB" id="1718288at2759"/>
<proteinExistence type="predicted"/>
<dbReference type="AlphaFoldDB" id="A0A1R3G0M2"/>
<sequence length="114" mass="12775">DAWPEHENEEIDCAIALSLLEESQWGRKVVEDVVSPLPIDPVNSPGVQKQVGFELERSFEGKTAKLVESVSSLLLKLSQLRWILLGLSCSACSAYQLLNQQLSIRTFWGRVVCF</sequence>
<dbReference type="Proteomes" id="UP000187203">
    <property type="component" value="Unassembled WGS sequence"/>
</dbReference>
<reference evidence="2" key="1">
    <citation type="submission" date="2013-09" db="EMBL/GenBank/DDBJ databases">
        <title>Corchorus olitorius genome sequencing.</title>
        <authorList>
            <person name="Alam M."/>
            <person name="Haque M.S."/>
            <person name="Islam M.S."/>
            <person name="Emdad E.M."/>
            <person name="Islam M.M."/>
            <person name="Ahmed B."/>
            <person name="Halim A."/>
            <person name="Hossen Q.M.M."/>
            <person name="Hossain M.Z."/>
            <person name="Ahmed R."/>
            <person name="Khan M.M."/>
            <person name="Islam R."/>
            <person name="Rashid M.M."/>
            <person name="Khan S.A."/>
            <person name="Rahman M.S."/>
            <person name="Alam M."/>
            <person name="Yahiya A.S."/>
            <person name="Khan M.S."/>
            <person name="Azam M.S."/>
            <person name="Haque T."/>
            <person name="Lashkar M.Z.H."/>
            <person name="Akhand A.I."/>
            <person name="Morshed G."/>
            <person name="Roy S."/>
            <person name="Uddin K.S."/>
            <person name="Rabeya T."/>
            <person name="Hossain A.S."/>
            <person name="Chowdhury A."/>
            <person name="Snigdha A.R."/>
            <person name="Mortoza M.S."/>
            <person name="Matin S.A."/>
            <person name="Hoque S.M.E."/>
            <person name="Islam M.K."/>
            <person name="Roy D.K."/>
            <person name="Haider R."/>
            <person name="Moosa M.M."/>
            <person name="Elias S.M."/>
            <person name="Hasan A.M."/>
            <person name="Jahan S."/>
            <person name="Shafiuddin M."/>
            <person name="Mahmood N."/>
            <person name="Shommy N.S."/>
        </authorList>
    </citation>
    <scope>NUCLEOTIDE SEQUENCE [LARGE SCALE GENOMIC DNA]</scope>
    <source>
        <strain evidence="2">cv. O-4</strain>
    </source>
</reference>
<protein>
    <submittedName>
        <fullName evidence="1">Protein DA1-like protein</fullName>
    </submittedName>
</protein>
<keyword evidence="2" id="KW-1185">Reference proteome</keyword>
<dbReference type="EMBL" id="AWUE01024108">
    <property type="protein sequence ID" value="OMO51599.1"/>
    <property type="molecule type" value="Genomic_DNA"/>
</dbReference>
<gene>
    <name evidence="1" type="ORF">COLO4_37605</name>
</gene>
<comment type="caution">
    <text evidence="1">The sequence shown here is derived from an EMBL/GenBank/DDBJ whole genome shotgun (WGS) entry which is preliminary data.</text>
</comment>
<name>A0A1R3G0M2_9ROSI</name>
<accession>A0A1R3G0M2</accession>
<feature type="non-terminal residue" evidence="1">
    <location>
        <position position="1"/>
    </location>
</feature>
<evidence type="ECO:0000313" key="2">
    <source>
        <dbReference type="Proteomes" id="UP000187203"/>
    </source>
</evidence>
<evidence type="ECO:0000313" key="1">
    <source>
        <dbReference type="EMBL" id="OMO51599.1"/>
    </source>
</evidence>
<organism evidence="1 2">
    <name type="scientific">Corchorus olitorius</name>
    <dbReference type="NCBI Taxonomy" id="93759"/>
    <lineage>
        <taxon>Eukaryota</taxon>
        <taxon>Viridiplantae</taxon>
        <taxon>Streptophyta</taxon>
        <taxon>Embryophyta</taxon>
        <taxon>Tracheophyta</taxon>
        <taxon>Spermatophyta</taxon>
        <taxon>Magnoliopsida</taxon>
        <taxon>eudicotyledons</taxon>
        <taxon>Gunneridae</taxon>
        <taxon>Pentapetalae</taxon>
        <taxon>rosids</taxon>
        <taxon>malvids</taxon>
        <taxon>Malvales</taxon>
        <taxon>Malvaceae</taxon>
        <taxon>Grewioideae</taxon>
        <taxon>Apeibeae</taxon>
        <taxon>Corchorus</taxon>
    </lineage>
</organism>